<name>A0A812P964_9DINO</name>
<dbReference type="AlphaFoldDB" id="A0A812P964"/>
<comment type="caution">
    <text evidence="2">The sequence shown here is derived from an EMBL/GenBank/DDBJ whole genome shotgun (WGS) entry which is preliminary data.</text>
</comment>
<keyword evidence="3" id="KW-1185">Reference proteome</keyword>
<keyword evidence="1" id="KW-0472">Membrane</keyword>
<feature type="transmembrane region" description="Helical" evidence="1">
    <location>
        <begin position="189"/>
        <end position="209"/>
    </location>
</feature>
<sequence length="728" mass="83217">MDGQRALSRQSFHTFNELNLNLGPRRMHTFRMDTSWEERMRWVLAAMVFGISVAFLVMMIVLVPLPHDLFVPHYSPSQLSPYDHFKMAAAVVMMQITMPFTCVMILRSHAHCQRDTMSLLITMWLAELALATAHILHFRGFKFSLEVPSVLAGLTAVGLKLNHMLINMLKDCKEVLYIDFRISCLQKLLRIEVGVVILLVMLTLCDAVFETGDVLRVMGSIVAWVLISGGIHFACALGRELGRLSRTSESAKMTKDLAELSDVWRAISKIRLYNRIVLLHCVLKFLIITHVLLLRGYLWPFPSNLPEVAYDDWGMGFGVFLLVDPSAGPIFWYLGLYLGFLYVVGLHSVPATHARHQEEKLRVEKRERQQGLYSAVTDKGWQERVEDLAQRAITLEALLRFYKGLGTDYMLNFNSQKHTTDDVVRQAIIPLSADGMSDMSSILMQGRRLRPTAMVTHTWHSHFRDLVAAVVADALEETHFFRIARLLESDINLVKRWLCRAGALERTYWICALCVNQHTSICCPDFGLVDSYSNTAVPPCRCDCPKYLNTTPPCREDVDEPISINCEMNKFSDMIAWLAATDDGFKQVLVVDSKLELFSRAWCVAEIAESYMMGMKQLPKIESGAVLKNHTEHLKMLRIEDMKASRPEDVEQILSRIPNKAEFNQQLQRLFDKLFRTFWHLHASERMKMTCREIRWQLALKDDVEVMNFDLDVMSPGGEARCVAEQSA</sequence>
<proteinExistence type="predicted"/>
<accession>A0A812P964</accession>
<feature type="transmembrane region" description="Helical" evidence="1">
    <location>
        <begin position="150"/>
        <end position="169"/>
    </location>
</feature>
<keyword evidence="1" id="KW-0812">Transmembrane</keyword>
<reference evidence="2" key="1">
    <citation type="submission" date="2021-02" db="EMBL/GenBank/DDBJ databases">
        <authorList>
            <person name="Dougan E. K."/>
            <person name="Rhodes N."/>
            <person name="Thang M."/>
            <person name="Chan C."/>
        </authorList>
    </citation>
    <scope>NUCLEOTIDE SEQUENCE</scope>
</reference>
<protein>
    <submittedName>
        <fullName evidence="2">Slc35a3 protein</fullName>
    </submittedName>
</protein>
<feature type="transmembrane region" description="Helical" evidence="1">
    <location>
        <begin position="118"/>
        <end position="138"/>
    </location>
</feature>
<feature type="transmembrane region" description="Helical" evidence="1">
    <location>
        <begin position="330"/>
        <end position="352"/>
    </location>
</feature>
<gene>
    <name evidence="2" type="primary">Slc35a3</name>
    <name evidence="2" type="ORF">SNAT2548_LOCUS17071</name>
</gene>
<organism evidence="2 3">
    <name type="scientific">Symbiodinium natans</name>
    <dbReference type="NCBI Taxonomy" id="878477"/>
    <lineage>
        <taxon>Eukaryota</taxon>
        <taxon>Sar</taxon>
        <taxon>Alveolata</taxon>
        <taxon>Dinophyceae</taxon>
        <taxon>Suessiales</taxon>
        <taxon>Symbiodiniaceae</taxon>
        <taxon>Symbiodinium</taxon>
    </lineage>
</organism>
<dbReference type="Proteomes" id="UP000604046">
    <property type="component" value="Unassembled WGS sequence"/>
</dbReference>
<dbReference type="EMBL" id="CAJNDS010002100">
    <property type="protein sequence ID" value="CAE7326096.1"/>
    <property type="molecule type" value="Genomic_DNA"/>
</dbReference>
<feature type="transmembrane region" description="Helical" evidence="1">
    <location>
        <begin position="42"/>
        <end position="65"/>
    </location>
</feature>
<dbReference type="OrthoDB" id="429496at2759"/>
<feature type="transmembrane region" description="Helical" evidence="1">
    <location>
        <begin position="221"/>
        <end position="238"/>
    </location>
</feature>
<evidence type="ECO:0000313" key="2">
    <source>
        <dbReference type="EMBL" id="CAE7326096.1"/>
    </source>
</evidence>
<keyword evidence="1" id="KW-1133">Transmembrane helix</keyword>
<feature type="transmembrane region" description="Helical" evidence="1">
    <location>
        <begin position="85"/>
        <end position="106"/>
    </location>
</feature>
<feature type="transmembrane region" description="Helical" evidence="1">
    <location>
        <begin position="277"/>
        <end position="298"/>
    </location>
</feature>
<evidence type="ECO:0000256" key="1">
    <source>
        <dbReference type="SAM" id="Phobius"/>
    </source>
</evidence>
<evidence type="ECO:0000313" key="3">
    <source>
        <dbReference type="Proteomes" id="UP000604046"/>
    </source>
</evidence>